<dbReference type="VEuPathDB" id="FungiDB:RhiirFUN_001720"/>
<dbReference type="OrthoDB" id="2435543at2759"/>
<sequence length="117" mass="13325">MWSNLKQKISDELSARVTRIVNDLVTKNNTPEEIEKTFIEINKKFMAEFNTKISNKVTTCFSEINASFTAKLGRINTELNNKLTAEIEIFKARDAGYATEAQKILGRLNNIEEACHI</sequence>
<evidence type="ECO:0000313" key="2">
    <source>
        <dbReference type="Proteomes" id="UP000232722"/>
    </source>
</evidence>
<comment type="caution">
    <text evidence="1">The sequence shown here is derived from an EMBL/GenBank/DDBJ whole genome shotgun (WGS) entry which is preliminary data.</text>
</comment>
<dbReference type="VEuPathDB" id="FungiDB:RhiirA1_454510"/>
<proteinExistence type="predicted"/>
<dbReference type="Proteomes" id="UP000232722">
    <property type="component" value="Unassembled WGS sequence"/>
</dbReference>
<reference evidence="1 2" key="1">
    <citation type="submission" date="2016-04" db="EMBL/GenBank/DDBJ databases">
        <title>Genome analyses suggest a sexual origin of heterokaryosis in a supposedly ancient asexual fungus.</title>
        <authorList>
            <person name="Ropars J."/>
            <person name="Sedzielewska K."/>
            <person name="Noel J."/>
            <person name="Charron P."/>
            <person name="Farinelli L."/>
            <person name="Marton T."/>
            <person name="Kruger M."/>
            <person name="Pelin A."/>
            <person name="Brachmann A."/>
            <person name="Corradi N."/>
        </authorList>
    </citation>
    <scope>NUCLEOTIDE SEQUENCE [LARGE SCALE GENOMIC DNA]</scope>
    <source>
        <strain evidence="1 2">A5</strain>
    </source>
</reference>
<dbReference type="AlphaFoldDB" id="A0A2I1FRE3"/>
<name>A0A2I1FRE3_9GLOM</name>
<protein>
    <submittedName>
        <fullName evidence="1">Uncharacterized protein</fullName>
    </submittedName>
</protein>
<reference evidence="1 2" key="2">
    <citation type="submission" date="2017-09" db="EMBL/GenBank/DDBJ databases">
        <title>Extensive intraspecific genome diversity in a model arbuscular mycorrhizal fungus.</title>
        <authorList>
            <person name="Chen E.C."/>
            <person name="Morin E."/>
            <person name="Beaudet D."/>
            <person name="Noel J."/>
            <person name="Ndikumana S."/>
            <person name="Charron P."/>
            <person name="St-Onge C."/>
            <person name="Giorgi J."/>
            <person name="Grigoriev I.V."/>
            <person name="Roux C."/>
            <person name="Martin F.M."/>
            <person name="Corradi N."/>
        </authorList>
    </citation>
    <scope>NUCLEOTIDE SEQUENCE [LARGE SCALE GENOMIC DNA]</scope>
    <source>
        <strain evidence="1 2">A5</strain>
    </source>
</reference>
<gene>
    <name evidence="1" type="ORF">RhiirA5_432766</name>
</gene>
<evidence type="ECO:0000313" key="1">
    <source>
        <dbReference type="EMBL" id="PKB97629.1"/>
    </source>
</evidence>
<organism evidence="1 2">
    <name type="scientific">Rhizophagus irregularis</name>
    <dbReference type="NCBI Taxonomy" id="588596"/>
    <lineage>
        <taxon>Eukaryota</taxon>
        <taxon>Fungi</taxon>
        <taxon>Fungi incertae sedis</taxon>
        <taxon>Mucoromycota</taxon>
        <taxon>Glomeromycotina</taxon>
        <taxon>Glomeromycetes</taxon>
        <taxon>Glomerales</taxon>
        <taxon>Glomeraceae</taxon>
        <taxon>Rhizophagus</taxon>
    </lineage>
</organism>
<dbReference type="EMBL" id="LLXJ01003070">
    <property type="protein sequence ID" value="PKB97629.1"/>
    <property type="molecule type" value="Genomic_DNA"/>
</dbReference>
<accession>A0A2I1FRE3</accession>
<dbReference type="VEuPathDB" id="FungiDB:FUN_010865"/>